<dbReference type="AlphaFoldDB" id="A0A937RTM4"/>
<organism evidence="1 2">
    <name type="scientific">Frankia nepalensis</name>
    <dbReference type="NCBI Taxonomy" id="1836974"/>
    <lineage>
        <taxon>Bacteria</taxon>
        <taxon>Bacillati</taxon>
        <taxon>Actinomycetota</taxon>
        <taxon>Actinomycetes</taxon>
        <taxon>Frankiales</taxon>
        <taxon>Frankiaceae</taxon>
        <taxon>Frankia</taxon>
    </lineage>
</organism>
<accession>A0A937RTM4</accession>
<dbReference type="RefSeq" id="WP_203004322.1">
    <property type="nucleotide sequence ID" value="NZ_JADWYU010000125.1"/>
</dbReference>
<evidence type="ECO:0000313" key="2">
    <source>
        <dbReference type="Proteomes" id="UP000604475"/>
    </source>
</evidence>
<proteinExistence type="predicted"/>
<dbReference type="GO" id="GO:0016829">
    <property type="term" value="F:lyase activity"/>
    <property type="evidence" value="ECO:0007669"/>
    <property type="project" value="InterPro"/>
</dbReference>
<dbReference type="GO" id="GO:0019700">
    <property type="term" value="P:organic phosphonate catabolic process"/>
    <property type="evidence" value="ECO:0007669"/>
    <property type="project" value="InterPro"/>
</dbReference>
<protein>
    <submittedName>
        <fullName evidence="1">Alpha-D-ribose 1-methylphosphonate 5-phosphate C-P-lyase PhnJ</fullName>
    </submittedName>
</protein>
<name>A0A937RTM4_9ACTN</name>
<evidence type="ECO:0000313" key="1">
    <source>
        <dbReference type="EMBL" id="MBL7631706.1"/>
    </source>
</evidence>
<dbReference type="SFLD" id="SFLDS00033">
    <property type="entry name" value="Radical_SAM_Phosphonate_Metabo"/>
    <property type="match status" value="1"/>
</dbReference>
<comment type="caution">
    <text evidence="1">The sequence shown here is derived from an EMBL/GenBank/DDBJ whole genome shotgun (WGS) entry which is preliminary data.</text>
</comment>
<dbReference type="SFLD" id="SFLDG01115">
    <property type="entry name" value="Phosphonate_metabolism_(PhnJ)"/>
    <property type="match status" value="1"/>
</dbReference>
<dbReference type="PIRSF" id="PIRSF011468">
    <property type="entry name" value="PhnJ"/>
    <property type="match status" value="1"/>
</dbReference>
<keyword evidence="2" id="KW-1185">Reference proteome</keyword>
<sequence length="292" mass="32159">MSALSDLLRRAEPTHISGYLWAYLDAATKREIRRALLKAVCVPGHITPFASREMPVARGWGSGGLQITLATVVADDVVKVIDQGDDDSLNARTMRALIADCSGVATTTDARAATLIQTRHRIPEDDLGDQVVLVFQVPISDPLREFEQRPMAARRMHAERDYAAIWLGLYEDHSRLNRSRFAHSYPCEVEGGYIVSSTPIPRFDVPRLHQAPFLSLFGAGREAAVYAIPPYTDVVPITFTDRPFETEAFDGPCASCGSTGSYLTEAVVDGHPALVCSDTDRCRRRQAEEAAR</sequence>
<dbReference type="InterPro" id="IPR010306">
    <property type="entry name" value="PhnJ"/>
</dbReference>
<dbReference type="SFLD" id="SFLDF00379">
    <property type="entry name" value="Phosphonate_metabolism_(PhnJ)"/>
    <property type="match status" value="1"/>
</dbReference>
<dbReference type="Pfam" id="PF06007">
    <property type="entry name" value="PhnJ"/>
    <property type="match status" value="1"/>
</dbReference>
<dbReference type="Proteomes" id="UP000604475">
    <property type="component" value="Unassembled WGS sequence"/>
</dbReference>
<dbReference type="EMBL" id="JAEACQ010000282">
    <property type="protein sequence ID" value="MBL7631706.1"/>
    <property type="molecule type" value="Genomic_DNA"/>
</dbReference>
<dbReference type="GO" id="GO:0051539">
    <property type="term" value="F:4 iron, 4 sulfur cluster binding"/>
    <property type="evidence" value="ECO:0007669"/>
    <property type="project" value="InterPro"/>
</dbReference>
<gene>
    <name evidence="1" type="ORF">I7412_32015</name>
</gene>
<reference evidence="1" key="1">
    <citation type="submission" date="2020-12" db="EMBL/GenBank/DDBJ databases">
        <title>Genomic characterization of non-nitrogen-fixing Frankia strains.</title>
        <authorList>
            <person name="Carlos-Shanley C."/>
            <person name="Guerra T."/>
            <person name="Hahn D."/>
        </authorList>
    </citation>
    <scope>NUCLEOTIDE SEQUENCE</scope>
    <source>
        <strain evidence="1">CN6</strain>
    </source>
</reference>